<dbReference type="RefSeq" id="WP_167635865.1">
    <property type="nucleotide sequence ID" value="NZ_JAATOP010000001.1"/>
</dbReference>
<dbReference type="EMBL" id="JAATOP010000001">
    <property type="protein sequence ID" value="NIY70973.1"/>
    <property type="molecule type" value="Genomic_DNA"/>
</dbReference>
<dbReference type="Pfam" id="PF00089">
    <property type="entry name" value="Trypsin"/>
    <property type="match status" value="1"/>
</dbReference>
<accession>A0ABX0VSR9</accession>
<dbReference type="InterPro" id="IPR018114">
    <property type="entry name" value="TRYPSIN_HIS"/>
</dbReference>
<protein>
    <submittedName>
        <fullName evidence="4">S1 family peptidase</fullName>
    </submittedName>
</protein>
<dbReference type="PROSITE" id="PS00134">
    <property type="entry name" value="TRYPSIN_HIS"/>
    <property type="match status" value="1"/>
</dbReference>
<keyword evidence="5" id="KW-1185">Reference proteome</keyword>
<dbReference type="PANTHER" id="PTHR15462">
    <property type="entry name" value="SERINE PROTEASE"/>
    <property type="match status" value="1"/>
</dbReference>
<evidence type="ECO:0000256" key="1">
    <source>
        <dbReference type="ARBA" id="ARBA00022729"/>
    </source>
</evidence>
<evidence type="ECO:0000259" key="3">
    <source>
        <dbReference type="PROSITE" id="PS50240"/>
    </source>
</evidence>
<feature type="signal peptide" evidence="2">
    <location>
        <begin position="1"/>
        <end position="20"/>
    </location>
</feature>
<dbReference type="Gene3D" id="2.40.10.10">
    <property type="entry name" value="Trypsin-like serine proteases"/>
    <property type="match status" value="2"/>
</dbReference>
<gene>
    <name evidence="4" type="ORF">HCZ30_00820</name>
</gene>
<evidence type="ECO:0000313" key="4">
    <source>
        <dbReference type="EMBL" id="NIY70973.1"/>
    </source>
</evidence>
<dbReference type="InterPro" id="IPR009003">
    <property type="entry name" value="Peptidase_S1_PA"/>
</dbReference>
<name>A0ABX0VSR9_9RHOB</name>
<organism evidence="4 5">
    <name type="scientific">Marivivens donghaensis</name>
    <dbReference type="NCBI Taxonomy" id="1699413"/>
    <lineage>
        <taxon>Bacteria</taxon>
        <taxon>Pseudomonadati</taxon>
        <taxon>Pseudomonadota</taxon>
        <taxon>Alphaproteobacteria</taxon>
        <taxon>Rhodobacterales</taxon>
        <taxon>Paracoccaceae</taxon>
        <taxon>Marivivens group</taxon>
        <taxon>Marivivens</taxon>
    </lineage>
</organism>
<dbReference type="InterPro" id="IPR050966">
    <property type="entry name" value="Glutamyl_endopeptidase"/>
</dbReference>
<proteinExistence type="predicted"/>
<feature type="domain" description="Peptidase S1" evidence="3">
    <location>
        <begin position="20"/>
        <end position="265"/>
    </location>
</feature>
<dbReference type="PROSITE" id="PS50240">
    <property type="entry name" value="TRYPSIN_DOM"/>
    <property type="match status" value="1"/>
</dbReference>
<sequence>MRIFGRLAVALAFFATSSLAQDGRLVRLSTGQDSRGWEAVGRLDIEGKGFCTASLIREDLVLTAAHCVYDRTGEPVAAERFTFNAGLREGRAEAYRNVRRVVVHPGYVYHSGDTATEVARDLALLQLELPIRTTRIRPYAVASDAMQNEEIGVVSYARGREEAPSLQDVCRVVGSQEDILIMSCEVNFGASGSPVFRIASDGAKIVSVVSAMSELKGNAVSLGTSLGRPLQELLAAFDGTTVDSARPRVITPGERNDTGAKFIRP</sequence>
<dbReference type="InterPro" id="IPR001254">
    <property type="entry name" value="Trypsin_dom"/>
</dbReference>
<dbReference type="SUPFAM" id="SSF50494">
    <property type="entry name" value="Trypsin-like serine proteases"/>
    <property type="match status" value="1"/>
</dbReference>
<evidence type="ECO:0000313" key="5">
    <source>
        <dbReference type="Proteomes" id="UP000709466"/>
    </source>
</evidence>
<dbReference type="PANTHER" id="PTHR15462:SF8">
    <property type="entry name" value="SERINE PROTEASE"/>
    <property type="match status" value="1"/>
</dbReference>
<feature type="chain" id="PRO_5046835939" evidence="2">
    <location>
        <begin position="21"/>
        <end position="265"/>
    </location>
</feature>
<comment type="caution">
    <text evidence="4">The sequence shown here is derived from an EMBL/GenBank/DDBJ whole genome shotgun (WGS) entry which is preliminary data.</text>
</comment>
<dbReference type="InterPro" id="IPR043504">
    <property type="entry name" value="Peptidase_S1_PA_chymotrypsin"/>
</dbReference>
<evidence type="ECO:0000256" key="2">
    <source>
        <dbReference type="SAM" id="SignalP"/>
    </source>
</evidence>
<dbReference type="Proteomes" id="UP000709466">
    <property type="component" value="Unassembled WGS sequence"/>
</dbReference>
<reference evidence="4 5" key="1">
    <citation type="submission" date="2020-03" db="EMBL/GenBank/DDBJ databases">
        <title>Bacterial isolates of synthetic phycosphere.</title>
        <authorList>
            <person name="Fu H."/>
            <person name="Moran M.A."/>
        </authorList>
    </citation>
    <scope>NUCLEOTIDE SEQUENCE [LARGE SCALE GENOMIC DNA]</scope>
    <source>
        <strain evidence="4 5">HF1</strain>
    </source>
</reference>
<keyword evidence="1 2" id="KW-0732">Signal</keyword>